<evidence type="ECO:0008006" key="4">
    <source>
        <dbReference type="Google" id="ProtNLM"/>
    </source>
</evidence>
<sequence length="143" mass="16266">MLCAKALAEQFYRLTLFARQDLPEAILPMPLHASRYMRRRYNQAGEIAGQLSRLSHIPVDHHLCRRSKATLPQTELTGAQRRHNLRDAFCLNGPLPYRHIAVLDDVITTGTTISSLCHTLRCARVDLHIEVWCIAISLKSPLE</sequence>
<protein>
    <recommendedName>
        <fullName evidence="4">Competence protein F</fullName>
    </recommendedName>
</protein>
<evidence type="ECO:0000313" key="3">
    <source>
        <dbReference type="Proteomes" id="UP001501757"/>
    </source>
</evidence>
<keyword evidence="3" id="KW-1185">Reference proteome</keyword>
<gene>
    <name evidence="2" type="ORF">GCM10009092_05000</name>
</gene>
<dbReference type="Proteomes" id="UP001501757">
    <property type="component" value="Unassembled WGS sequence"/>
</dbReference>
<evidence type="ECO:0000313" key="2">
    <source>
        <dbReference type="EMBL" id="GAA0343396.1"/>
    </source>
</evidence>
<organism evidence="2 3">
    <name type="scientific">Bowmanella denitrificans</name>
    <dbReference type="NCBI Taxonomy" id="366582"/>
    <lineage>
        <taxon>Bacteria</taxon>
        <taxon>Pseudomonadati</taxon>
        <taxon>Pseudomonadota</taxon>
        <taxon>Gammaproteobacteria</taxon>
        <taxon>Alteromonadales</taxon>
        <taxon>Alteromonadaceae</taxon>
        <taxon>Bowmanella</taxon>
    </lineage>
</organism>
<dbReference type="PANTHER" id="PTHR47505:SF1">
    <property type="entry name" value="DNA UTILIZATION PROTEIN YHGH"/>
    <property type="match status" value="1"/>
</dbReference>
<comment type="caution">
    <text evidence="2">The sequence shown here is derived from an EMBL/GenBank/DDBJ whole genome shotgun (WGS) entry which is preliminary data.</text>
</comment>
<dbReference type="PANTHER" id="PTHR47505">
    <property type="entry name" value="DNA UTILIZATION PROTEIN YHGH"/>
    <property type="match status" value="1"/>
</dbReference>
<dbReference type="InterPro" id="IPR029057">
    <property type="entry name" value="PRTase-like"/>
</dbReference>
<dbReference type="Gene3D" id="3.40.50.2020">
    <property type="match status" value="1"/>
</dbReference>
<dbReference type="SUPFAM" id="SSF53271">
    <property type="entry name" value="PRTase-like"/>
    <property type="match status" value="1"/>
</dbReference>
<dbReference type="InterPro" id="IPR000836">
    <property type="entry name" value="PRTase_dom"/>
</dbReference>
<proteinExistence type="inferred from homology"/>
<evidence type="ECO:0000256" key="1">
    <source>
        <dbReference type="ARBA" id="ARBA00008007"/>
    </source>
</evidence>
<reference evidence="3" key="1">
    <citation type="journal article" date="2019" name="Int. J. Syst. Evol. Microbiol.">
        <title>The Global Catalogue of Microorganisms (GCM) 10K type strain sequencing project: providing services to taxonomists for standard genome sequencing and annotation.</title>
        <authorList>
            <consortium name="The Broad Institute Genomics Platform"/>
            <consortium name="The Broad Institute Genome Sequencing Center for Infectious Disease"/>
            <person name="Wu L."/>
            <person name="Ma J."/>
        </authorList>
    </citation>
    <scope>NUCLEOTIDE SEQUENCE [LARGE SCALE GENOMIC DNA]</scope>
    <source>
        <strain evidence="3">JCM 13378</strain>
    </source>
</reference>
<dbReference type="CDD" id="cd06223">
    <property type="entry name" value="PRTases_typeI"/>
    <property type="match status" value="1"/>
</dbReference>
<name>A0ABP3GGS8_9ALTE</name>
<dbReference type="InterPro" id="IPR051910">
    <property type="entry name" value="ComF/GntX_DNA_util-trans"/>
</dbReference>
<dbReference type="EMBL" id="BAAAEI010000003">
    <property type="protein sequence ID" value="GAA0343396.1"/>
    <property type="molecule type" value="Genomic_DNA"/>
</dbReference>
<comment type="similarity">
    <text evidence="1">Belongs to the ComF/GntX family.</text>
</comment>
<accession>A0ABP3GGS8</accession>